<comment type="similarity">
    <text evidence="2">Belongs to the GerABKC lipoprotein family.</text>
</comment>
<dbReference type="STRING" id="246786.GS18_0201050"/>
<accession>A0A084H1Z5</accession>
<evidence type="ECO:0000256" key="1">
    <source>
        <dbReference type="ARBA" id="ARBA00004635"/>
    </source>
</evidence>
<dbReference type="OrthoDB" id="2592518at2"/>
<dbReference type="Gene3D" id="3.30.300.210">
    <property type="entry name" value="Nutrient germinant receptor protein C, domain 3"/>
    <property type="match status" value="1"/>
</dbReference>
<evidence type="ECO:0000259" key="8">
    <source>
        <dbReference type="Pfam" id="PF05504"/>
    </source>
</evidence>
<dbReference type="GO" id="GO:0009847">
    <property type="term" value="P:spore germination"/>
    <property type="evidence" value="ECO:0007669"/>
    <property type="project" value="InterPro"/>
</dbReference>
<evidence type="ECO:0000256" key="2">
    <source>
        <dbReference type="ARBA" id="ARBA00007886"/>
    </source>
</evidence>
<reference evidence="10 11" key="1">
    <citation type="journal article" date="2005" name="Int. J. Syst. Evol. Microbiol.">
        <title>Bacillus cibi sp. nov., isolated from jeotgal, a traditional Korean fermented seafood.</title>
        <authorList>
            <person name="Yoon J.H."/>
            <person name="Lee C.H."/>
            <person name="Oh T.K."/>
        </authorList>
    </citation>
    <scope>NUCLEOTIDE SEQUENCE [LARGE SCALE GENOMIC DNA]</scope>
    <source>
        <strain evidence="10 11">DSM 16189</strain>
    </source>
</reference>
<dbReference type="InterPro" id="IPR057336">
    <property type="entry name" value="GerAC_N"/>
</dbReference>
<protein>
    <submittedName>
        <fullName evidence="10">Uncharacterized protein</fullName>
    </submittedName>
</protein>
<gene>
    <name evidence="10" type="ORF">GS18_0201050</name>
</gene>
<dbReference type="RefSeq" id="WP_029565223.1">
    <property type="nucleotide sequence ID" value="NZ_JNVC02000001.1"/>
</dbReference>
<keyword evidence="7" id="KW-0449">Lipoprotein</keyword>
<dbReference type="NCBIfam" id="TIGR02887">
    <property type="entry name" value="spore_ger_x_C"/>
    <property type="match status" value="1"/>
</dbReference>
<evidence type="ECO:0000256" key="5">
    <source>
        <dbReference type="ARBA" id="ARBA00023136"/>
    </source>
</evidence>
<name>A0A084H1Z5_METID</name>
<proteinExistence type="inferred from homology"/>
<dbReference type="InterPro" id="IPR046953">
    <property type="entry name" value="Spore_GerAC-like_C"/>
</dbReference>
<keyword evidence="11" id="KW-1185">Reference proteome</keyword>
<dbReference type="Pfam" id="PF25198">
    <property type="entry name" value="Spore_GerAC_N"/>
    <property type="match status" value="1"/>
</dbReference>
<keyword evidence="3" id="KW-0309">Germination</keyword>
<organism evidence="10 11">
    <name type="scientific">Metabacillus indicus</name>
    <name type="common">Bacillus indicus</name>
    <dbReference type="NCBI Taxonomy" id="246786"/>
    <lineage>
        <taxon>Bacteria</taxon>
        <taxon>Bacillati</taxon>
        <taxon>Bacillota</taxon>
        <taxon>Bacilli</taxon>
        <taxon>Bacillales</taxon>
        <taxon>Bacillaceae</taxon>
        <taxon>Metabacillus</taxon>
    </lineage>
</organism>
<keyword evidence="5" id="KW-0472">Membrane</keyword>
<feature type="domain" description="Spore germination protein N-terminal" evidence="9">
    <location>
        <begin position="23"/>
        <end position="189"/>
    </location>
</feature>
<sequence length="356" mass="39660">MNALKAAGLVFLILITGGCVPASKVLEDVQLIQAVGYDYIGEDEFQVTDGATYTPPGVQSVPENVVLTAVGKTSKSIRQKIQAQSTRPVEVGRVGIIIFDQEIAKYGIGPIVDNLQRDPNIGRDISLCVSEGKAFEILSADIKQEESVSRYVTDIVKQNMDRTIPSMNLHHFLFQYRGDGFDPFLPLIENKDQAVEVVGVALLKGDKLAGKLDLQESYMMKVLYEKTNKGIIEVDSKKKNPVSIQNLSSKASFHPRKEMTGYTMSVSVKMSGRVMEAGGLDLTKQPNIKKLEKKTEKILEKEMLSLLKKLQELDVDPLGIKEQFRQEGYRDWKKLGQKVQFDVHADVRLIQAGIME</sequence>
<evidence type="ECO:0000256" key="3">
    <source>
        <dbReference type="ARBA" id="ARBA00022544"/>
    </source>
</evidence>
<dbReference type="PANTHER" id="PTHR35789">
    <property type="entry name" value="SPORE GERMINATION PROTEIN B3"/>
    <property type="match status" value="1"/>
</dbReference>
<dbReference type="Pfam" id="PF05504">
    <property type="entry name" value="Spore_GerAC"/>
    <property type="match status" value="1"/>
</dbReference>
<evidence type="ECO:0000256" key="6">
    <source>
        <dbReference type="ARBA" id="ARBA00023139"/>
    </source>
</evidence>
<dbReference type="GO" id="GO:0016020">
    <property type="term" value="C:membrane"/>
    <property type="evidence" value="ECO:0007669"/>
    <property type="project" value="UniProtKB-SubCell"/>
</dbReference>
<comment type="subcellular location">
    <subcellularLocation>
        <location evidence="1">Membrane</location>
        <topology evidence="1">Lipid-anchor</topology>
    </subcellularLocation>
</comment>
<dbReference type="EMBL" id="JNVC02000001">
    <property type="protein sequence ID" value="KEZ53607.1"/>
    <property type="molecule type" value="Genomic_DNA"/>
</dbReference>
<evidence type="ECO:0000256" key="7">
    <source>
        <dbReference type="ARBA" id="ARBA00023288"/>
    </source>
</evidence>
<dbReference type="InterPro" id="IPR008844">
    <property type="entry name" value="Spore_GerAC-like"/>
</dbReference>
<dbReference type="PANTHER" id="PTHR35789:SF1">
    <property type="entry name" value="SPORE GERMINATION PROTEIN B3"/>
    <property type="match status" value="1"/>
</dbReference>
<keyword evidence="6" id="KW-0564">Palmitate</keyword>
<dbReference type="AlphaFoldDB" id="A0A084H1Z5"/>
<keyword evidence="4" id="KW-0732">Signal</keyword>
<comment type="caution">
    <text evidence="10">The sequence shown here is derived from an EMBL/GenBank/DDBJ whole genome shotgun (WGS) entry which is preliminary data.</text>
</comment>
<evidence type="ECO:0000313" key="10">
    <source>
        <dbReference type="EMBL" id="KEZ53607.1"/>
    </source>
</evidence>
<dbReference type="Proteomes" id="UP000028549">
    <property type="component" value="Unassembled WGS sequence"/>
</dbReference>
<evidence type="ECO:0000259" key="9">
    <source>
        <dbReference type="Pfam" id="PF25198"/>
    </source>
</evidence>
<dbReference type="PROSITE" id="PS51257">
    <property type="entry name" value="PROKAR_LIPOPROTEIN"/>
    <property type="match status" value="1"/>
</dbReference>
<feature type="domain" description="Spore germination GerAC-like C-terminal" evidence="8">
    <location>
        <begin position="199"/>
        <end position="353"/>
    </location>
</feature>
<evidence type="ECO:0000256" key="4">
    <source>
        <dbReference type="ARBA" id="ARBA00022729"/>
    </source>
</evidence>
<dbReference type="InterPro" id="IPR038501">
    <property type="entry name" value="Spore_GerAC_C_sf"/>
</dbReference>
<evidence type="ECO:0000313" key="11">
    <source>
        <dbReference type="Proteomes" id="UP000028549"/>
    </source>
</evidence>